<sequence length="577" mass="64756">MMMLLTTSLLFWLVQAALGSYRHAPSQQPLISTPLPIDVTFMPIIVSNEPAVLNISVTLHRPNLAANASLVELYLAFGNVPCQSYNDTNPITAIDDDGSLELHISDDEEYALRRWLTARPTSGTVNISMTALPRHIDITTPIGPRVDLREIDGGLQGSGFSVVPLPPISPEIEHDLTFCWDLSHSPPNTIFASSLGEDLCHRFLDRAQAKQGMQSTVFAVGPTLHRYPPVEQSPELSQFGLFYFGDTSDIPFDVEKLADYINALFTNMNAFFDVPNSRPYRVFLRPSLRGYGGAGFLSAFMLEYYPNMNVAQWELEWLLAHEVTHNWPLMNSSPGQPTQADNTWYNEGIATYYQTLLPHRFGHTTREELVKQMNMNLQAYYTNPAIDLSNEEAAERMWTDPAAQRLPYHRGLVYFLRMGFFVTQASGGFVGIDDAVLELLEARRRGEPWDLDAWISLVGGALGDVTEAWREYNTMAVGGYLGLPPAALSYLGLRIVRIIAGVKTGSRAHDAGLRDGDVLVENKVMYWQVADDISRNMTLKLKRDGHDFELTYWPRSRETVPSLQVEEVEHGHAWSDL</sequence>
<feature type="chain" id="PRO_5042828717" description="Peptidase M61 catalytic domain-containing protein" evidence="1">
    <location>
        <begin position="20"/>
        <end position="577"/>
    </location>
</feature>
<comment type="caution">
    <text evidence="3">The sequence shown here is derived from an EMBL/GenBank/DDBJ whole genome shotgun (WGS) entry which is preliminary data.</text>
</comment>
<dbReference type="InterPro" id="IPR027268">
    <property type="entry name" value="Peptidase_M4/M1_CTD_sf"/>
</dbReference>
<dbReference type="Gene3D" id="1.10.390.10">
    <property type="entry name" value="Neutral Protease Domain 2"/>
    <property type="match status" value="1"/>
</dbReference>
<dbReference type="InterPro" id="IPR036034">
    <property type="entry name" value="PDZ_sf"/>
</dbReference>
<accession>A0AAN7W7F6</accession>
<evidence type="ECO:0000256" key="1">
    <source>
        <dbReference type="SAM" id="SignalP"/>
    </source>
</evidence>
<dbReference type="EMBL" id="JAVRQU010000020">
    <property type="protein sequence ID" value="KAK5691871.1"/>
    <property type="molecule type" value="Genomic_DNA"/>
</dbReference>
<keyword evidence="1" id="KW-0732">Signal</keyword>
<dbReference type="SUPFAM" id="SSF50156">
    <property type="entry name" value="PDZ domain-like"/>
    <property type="match status" value="1"/>
</dbReference>
<reference evidence="3" key="1">
    <citation type="submission" date="2023-08" db="EMBL/GenBank/DDBJ databases">
        <title>Black Yeasts Isolated from many extreme environments.</title>
        <authorList>
            <person name="Coleine C."/>
            <person name="Stajich J.E."/>
            <person name="Selbmann L."/>
        </authorList>
    </citation>
    <scope>NUCLEOTIDE SEQUENCE</scope>
    <source>
        <strain evidence="3">CCFEE 5810</strain>
    </source>
</reference>
<feature type="domain" description="Peptidase M61 catalytic" evidence="2">
    <location>
        <begin position="317"/>
        <end position="400"/>
    </location>
</feature>
<dbReference type="Pfam" id="PF05299">
    <property type="entry name" value="Peptidase_M61"/>
    <property type="match status" value="1"/>
</dbReference>
<evidence type="ECO:0000259" key="2">
    <source>
        <dbReference type="Pfam" id="PF05299"/>
    </source>
</evidence>
<name>A0AAN7W7F6_9PEZI</name>
<dbReference type="SUPFAM" id="SSF55486">
    <property type="entry name" value="Metalloproteases ('zincins'), catalytic domain"/>
    <property type="match status" value="1"/>
</dbReference>
<protein>
    <recommendedName>
        <fullName evidence="2">Peptidase M61 catalytic domain-containing protein</fullName>
    </recommendedName>
</protein>
<evidence type="ECO:0000313" key="4">
    <source>
        <dbReference type="Proteomes" id="UP001310594"/>
    </source>
</evidence>
<gene>
    <name evidence="3" type="ORF">LTR97_011042</name>
</gene>
<evidence type="ECO:0000313" key="3">
    <source>
        <dbReference type="EMBL" id="KAK5691871.1"/>
    </source>
</evidence>
<proteinExistence type="predicted"/>
<dbReference type="AlphaFoldDB" id="A0AAN7W7F6"/>
<feature type="signal peptide" evidence="1">
    <location>
        <begin position="1"/>
        <end position="19"/>
    </location>
</feature>
<dbReference type="Proteomes" id="UP001310594">
    <property type="component" value="Unassembled WGS sequence"/>
</dbReference>
<dbReference type="InterPro" id="IPR007963">
    <property type="entry name" value="Peptidase_M61_catalytic"/>
</dbReference>
<organism evidence="3 4">
    <name type="scientific">Elasticomyces elasticus</name>
    <dbReference type="NCBI Taxonomy" id="574655"/>
    <lineage>
        <taxon>Eukaryota</taxon>
        <taxon>Fungi</taxon>
        <taxon>Dikarya</taxon>
        <taxon>Ascomycota</taxon>
        <taxon>Pezizomycotina</taxon>
        <taxon>Dothideomycetes</taxon>
        <taxon>Dothideomycetidae</taxon>
        <taxon>Mycosphaerellales</taxon>
        <taxon>Teratosphaeriaceae</taxon>
        <taxon>Elasticomyces</taxon>
    </lineage>
</organism>